<feature type="region of interest" description="Disordered" evidence="9">
    <location>
        <begin position="77"/>
        <end position="98"/>
    </location>
</feature>
<organism evidence="10 11">
    <name type="scientific">Lolium multiflorum</name>
    <name type="common">Italian ryegrass</name>
    <name type="synonym">Lolium perenne subsp. multiflorum</name>
    <dbReference type="NCBI Taxonomy" id="4521"/>
    <lineage>
        <taxon>Eukaryota</taxon>
        <taxon>Viridiplantae</taxon>
        <taxon>Streptophyta</taxon>
        <taxon>Embryophyta</taxon>
        <taxon>Tracheophyta</taxon>
        <taxon>Spermatophyta</taxon>
        <taxon>Magnoliopsida</taxon>
        <taxon>Liliopsida</taxon>
        <taxon>Poales</taxon>
        <taxon>Poaceae</taxon>
        <taxon>BOP clade</taxon>
        <taxon>Pooideae</taxon>
        <taxon>Poodae</taxon>
        <taxon>Poeae</taxon>
        <taxon>Poeae Chloroplast Group 2 (Poeae type)</taxon>
        <taxon>Loliodinae</taxon>
        <taxon>Loliinae</taxon>
        <taxon>Lolium</taxon>
    </lineage>
</organism>
<evidence type="ECO:0000313" key="10">
    <source>
        <dbReference type="EMBL" id="KAK1628692.1"/>
    </source>
</evidence>
<proteinExistence type="predicted"/>
<dbReference type="PANTHER" id="PTHR31311">
    <property type="entry name" value="XYLOGLUCAN 6-XYLOSYLTRANSFERASE 5-RELATED-RELATED"/>
    <property type="match status" value="1"/>
</dbReference>
<dbReference type="GO" id="GO:0005802">
    <property type="term" value="C:trans-Golgi network"/>
    <property type="evidence" value="ECO:0007669"/>
    <property type="project" value="TreeGrafter"/>
</dbReference>
<dbReference type="PANTHER" id="PTHR31311:SF8">
    <property type="entry name" value="GLYCOSYLTRANSFERASE 3-RELATED"/>
    <property type="match status" value="1"/>
</dbReference>
<protein>
    <submittedName>
        <fullName evidence="10">Uncharacterized protein</fullName>
    </submittedName>
</protein>
<evidence type="ECO:0000256" key="4">
    <source>
        <dbReference type="ARBA" id="ARBA00022692"/>
    </source>
</evidence>
<evidence type="ECO:0000256" key="8">
    <source>
        <dbReference type="ARBA" id="ARBA00023136"/>
    </source>
</evidence>
<keyword evidence="7" id="KW-0333">Golgi apparatus</keyword>
<dbReference type="GO" id="GO:0009969">
    <property type="term" value="P:xyloglucan biosynthetic process"/>
    <property type="evidence" value="ECO:0007669"/>
    <property type="project" value="TreeGrafter"/>
</dbReference>
<keyword evidence="4" id="KW-0812">Transmembrane</keyword>
<dbReference type="AlphaFoldDB" id="A0AAD8RQS6"/>
<dbReference type="GO" id="GO:0000139">
    <property type="term" value="C:Golgi membrane"/>
    <property type="evidence" value="ECO:0007669"/>
    <property type="project" value="UniProtKB-SubCell"/>
</dbReference>
<dbReference type="GO" id="GO:0016758">
    <property type="term" value="F:hexosyltransferase activity"/>
    <property type="evidence" value="ECO:0007669"/>
    <property type="project" value="TreeGrafter"/>
</dbReference>
<dbReference type="Pfam" id="PF05637">
    <property type="entry name" value="Glyco_transf_34"/>
    <property type="match status" value="1"/>
</dbReference>
<keyword evidence="5" id="KW-0735">Signal-anchor</keyword>
<evidence type="ECO:0000256" key="9">
    <source>
        <dbReference type="SAM" id="MobiDB-lite"/>
    </source>
</evidence>
<keyword evidence="2" id="KW-0328">Glycosyltransferase</keyword>
<dbReference type="EMBL" id="JAUUTY010000005">
    <property type="protein sequence ID" value="KAK1628692.1"/>
    <property type="molecule type" value="Genomic_DNA"/>
</dbReference>
<keyword evidence="3" id="KW-0808">Transferase</keyword>
<evidence type="ECO:0000256" key="7">
    <source>
        <dbReference type="ARBA" id="ARBA00023034"/>
    </source>
</evidence>
<comment type="subcellular location">
    <subcellularLocation>
        <location evidence="1">Golgi apparatus membrane</location>
        <topology evidence="1">Single-pass type II membrane protein</topology>
    </subcellularLocation>
</comment>
<gene>
    <name evidence="10" type="ORF">QYE76_003007</name>
</gene>
<evidence type="ECO:0000256" key="3">
    <source>
        <dbReference type="ARBA" id="ARBA00022679"/>
    </source>
</evidence>
<evidence type="ECO:0000256" key="5">
    <source>
        <dbReference type="ARBA" id="ARBA00022968"/>
    </source>
</evidence>
<dbReference type="GO" id="GO:0005768">
    <property type="term" value="C:endosome"/>
    <property type="evidence" value="ECO:0007669"/>
    <property type="project" value="TreeGrafter"/>
</dbReference>
<accession>A0AAD8RQS6</accession>
<evidence type="ECO:0000256" key="2">
    <source>
        <dbReference type="ARBA" id="ARBA00022676"/>
    </source>
</evidence>
<sequence length="204" mass="22026">MAVAGGLGRPGRPTRGNKQMQKTINNVKITVICGFITILVLRGTVGIDFLSFGGGGGSEGAADAQVFEDIERILREIRSDSEPDEDDQLGGAASGNSSTAVRVEEMRNYTLGPSITRWNAQRRQWMSQNPGFPSSDALGKPKILLVTGSPPGPCDNPAGDHYLLKSTKNKIDYCRIHGIEIVHNMAHLDRELSGYWSKLPCCAA</sequence>
<evidence type="ECO:0000256" key="1">
    <source>
        <dbReference type="ARBA" id="ARBA00004323"/>
    </source>
</evidence>
<comment type="caution">
    <text evidence="10">The sequence shown here is derived from an EMBL/GenBank/DDBJ whole genome shotgun (WGS) entry which is preliminary data.</text>
</comment>
<reference evidence="10" key="1">
    <citation type="submission" date="2023-07" db="EMBL/GenBank/DDBJ databases">
        <title>A chromosome-level genome assembly of Lolium multiflorum.</title>
        <authorList>
            <person name="Chen Y."/>
            <person name="Copetti D."/>
            <person name="Kolliker R."/>
            <person name="Studer B."/>
        </authorList>
    </citation>
    <scope>NUCLEOTIDE SEQUENCE</scope>
    <source>
        <strain evidence="10">02402/16</strain>
        <tissue evidence="10">Leaf</tissue>
    </source>
</reference>
<name>A0AAD8RQS6_LOLMU</name>
<dbReference type="Proteomes" id="UP001231189">
    <property type="component" value="Unassembled WGS sequence"/>
</dbReference>
<dbReference type="InterPro" id="IPR008630">
    <property type="entry name" value="Glyco_trans_34"/>
</dbReference>
<evidence type="ECO:0000313" key="11">
    <source>
        <dbReference type="Proteomes" id="UP001231189"/>
    </source>
</evidence>
<keyword evidence="6" id="KW-1133">Transmembrane helix</keyword>
<keyword evidence="8" id="KW-0472">Membrane</keyword>
<keyword evidence="11" id="KW-1185">Reference proteome</keyword>
<evidence type="ECO:0000256" key="6">
    <source>
        <dbReference type="ARBA" id="ARBA00022989"/>
    </source>
</evidence>